<evidence type="ECO:0000256" key="3">
    <source>
        <dbReference type="ARBA" id="ARBA00023125"/>
    </source>
</evidence>
<accession>C6D9M1</accession>
<keyword evidence="3" id="KW-0238">DNA-binding</keyword>
<evidence type="ECO:0000256" key="2">
    <source>
        <dbReference type="ARBA" id="ARBA00023015"/>
    </source>
</evidence>
<dbReference type="PANTHER" id="PTHR34294:SF12">
    <property type="entry name" value="SUGAR-BINDING TRANSCRIPTIONAL REGULATOR"/>
    <property type="match status" value="1"/>
</dbReference>
<dbReference type="InterPro" id="IPR051054">
    <property type="entry name" value="SorC_transcr_regulators"/>
</dbReference>
<dbReference type="Pfam" id="PF04198">
    <property type="entry name" value="Sugar-bind"/>
    <property type="match status" value="1"/>
</dbReference>
<dbReference type="eggNOG" id="COG2390">
    <property type="taxonomic scope" value="Bacteria"/>
</dbReference>
<dbReference type="InterPro" id="IPR036388">
    <property type="entry name" value="WH-like_DNA-bd_sf"/>
</dbReference>
<evidence type="ECO:0000313" key="6">
    <source>
        <dbReference type="EMBL" id="ACT11807.1"/>
    </source>
</evidence>
<proteinExistence type="inferred from homology"/>
<dbReference type="InterPro" id="IPR037171">
    <property type="entry name" value="NagB/RpiA_transferase-like"/>
</dbReference>
<keyword evidence="4" id="KW-0804">Transcription</keyword>
<dbReference type="EMBL" id="CP001657">
    <property type="protein sequence ID" value="ACT11807.1"/>
    <property type="molecule type" value="Genomic_DNA"/>
</dbReference>
<evidence type="ECO:0000256" key="4">
    <source>
        <dbReference type="ARBA" id="ARBA00023163"/>
    </source>
</evidence>
<protein>
    <submittedName>
        <fullName evidence="6">Transcriptional regulator, DeoR family</fullName>
    </submittedName>
</protein>
<dbReference type="Gene3D" id="1.10.10.10">
    <property type="entry name" value="Winged helix-like DNA-binding domain superfamily/Winged helix DNA-binding domain"/>
    <property type="match status" value="1"/>
</dbReference>
<dbReference type="PANTHER" id="PTHR34294">
    <property type="entry name" value="TRANSCRIPTIONAL REGULATOR-RELATED"/>
    <property type="match status" value="1"/>
</dbReference>
<sequence>MTLSETKMGLAMSEFDSDSELLTEIAVAYYENQQTQEEIASRFGISRIKVGRLLKRARAEGIVEINVRYHPVFSSQLEQQFIKSFGIKRALIAIDHHDEDEQRQQVASLVSTYLSSILKNGMSVAVGQGRNVAAVASHVGVFPERHCKFICGIGGTQRDGELIDADHISRHLARKFNATSETLYAPAYVENSALKSSFMQNRLINDTLERASKADIALVGLGDMNENSFMVQLGWFTSQEIITARQDEGVVGDIAGYAFLDIQGRPVDTVMNDRVIGLSLDQLRKIPYVIAIASENTKATAILAALRSGIVDVIATSASNARTVLSLISAKH</sequence>
<evidence type="ECO:0000259" key="5">
    <source>
        <dbReference type="Pfam" id="PF04198"/>
    </source>
</evidence>
<dbReference type="KEGG" id="pct:PC1_0753"/>
<organism evidence="6 7">
    <name type="scientific">Pectobacterium carotovorum subsp. carotovorum (strain PC1)</name>
    <dbReference type="NCBI Taxonomy" id="561230"/>
    <lineage>
        <taxon>Bacteria</taxon>
        <taxon>Pseudomonadati</taxon>
        <taxon>Pseudomonadota</taxon>
        <taxon>Gammaproteobacteria</taxon>
        <taxon>Enterobacterales</taxon>
        <taxon>Pectobacteriaceae</taxon>
        <taxon>Pectobacterium</taxon>
    </lineage>
</organism>
<dbReference type="GO" id="GO:0003677">
    <property type="term" value="F:DNA binding"/>
    <property type="evidence" value="ECO:0007669"/>
    <property type="project" value="UniProtKB-KW"/>
</dbReference>
<evidence type="ECO:0000256" key="1">
    <source>
        <dbReference type="ARBA" id="ARBA00010466"/>
    </source>
</evidence>
<dbReference type="AlphaFoldDB" id="C6D9M1"/>
<reference evidence="6 7" key="1">
    <citation type="submission" date="2009-07" db="EMBL/GenBank/DDBJ databases">
        <title>Complete sequence of Pectobacterium carotovorum subsp. carotovorum PC1.</title>
        <authorList>
            <consortium name="US DOE Joint Genome Institute"/>
            <person name="Lucas S."/>
            <person name="Copeland A."/>
            <person name="Lapidus A."/>
            <person name="Glavina del Rio T."/>
            <person name="Tice H."/>
            <person name="Bruce D."/>
            <person name="Goodwin L."/>
            <person name="Pitluck S."/>
            <person name="Munk A.C."/>
            <person name="Brettin T."/>
            <person name="Detter J.C."/>
            <person name="Han C."/>
            <person name="Tapia R."/>
            <person name="Larimer F."/>
            <person name="Land M."/>
            <person name="Hauser L."/>
            <person name="Kyrpides N."/>
            <person name="Mikhailova N."/>
            <person name="Balakrishnan V."/>
            <person name="Glasner J."/>
            <person name="Perna N.T."/>
        </authorList>
    </citation>
    <scope>NUCLEOTIDE SEQUENCE [LARGE SCALE GENOMIC DNA]</scope>
    <source>
        <strain evidence="6 7">PC1</strain>
    </source>
</reference>
<comment type="similarity">
    <text evidence="1">Belongs to the SorC transcriptional regulatory family.</text>
</comment>
<dbReference type="Proteomes" id="UP000002736">
    <property type="component" value="Chromosome"/>
</dbReference>
<name>C6D9M1_PECCP</name>
<dbReference type="STRING" id="561230.PC1_0753"/>
<dbReference type="GO" id="GO:0030246">
    <property type="term" value="F:carbohydrate binding"/>
    <property type="evidence" value="ECO:0007669"/>
    <property type="project" value="InterPro"/>
</dbReference>
<dbReference type="Gene3D" id="3.40.50.1360">
    <property type="match status" value="1"/>
</dbReference>
<keyword evidence="2" id="KW-0805">Transcription regulation</keyword>
<dbReference type="SUPFAM" id="SSF100950">
    <property type="entry name" value="NagB/RpiA/CoA transferase-like"/>
    <property type="match status" value="1"/>
</dbReference>
<dbReference type="InterPro" id="IPR007324">
    <property type="entry name" value="Sugar-bd_dom_put"/>
</dbReference>
<gene>
    <name evidence="6" type="ordered locus">PC1_0753</name>
</gene>
<evidence type="ECO:0000313" key="7">
    <source>
        <dbReference type="Proteomes" id="UP000002736"/>
    </source>
</evidence>
<dbReference type="HOGENOM" id="CLU_054506_1_2_6"/>
<feature type="domain" description="Sugar-binding" evidence="5">
    <location>
        <begin position="71"/>
        <end position="326"/>
    </location>
</feature>